<feature type="domain" description="Alpha-D-phosphohexomutase alpha/beta/alpha" evidence="6">
    <location>
        <begin position="300"/>
        <end position="416"/>
    </location>
</feature>
<dbReference type="InterPro" id="IPR005844">
    <property type="entry name" value="A-D-PHexomutase_a/b/a-I"/>
</dbReference>
<keyword evidence="2" id="KW-0479">Metal-binding</keyword>
<dbReference type="InterPro" id="IPR016055">
    <property type="entry name" value="A-D-PHexomutase_a/b/a-I/II/III"/>
</dbReference>
<dbReference type="GO" id="GO:0046872">
    <property type="term" value="F:metal ion binding"/>
    <property type="evidence" value="ECO:0007669"/>
    <property type="project" value="UniProtKB-KW"/>
</dbReference>
<accession>A0A8T0G3E8</accession>
<dbReference type="PANTHER" id="PTHR22573:SF2">
    <property type="entry name" value="PHOSPHOGLUCOMUTASE"/>
    <property type="match status" value="1"/>
</dbReference>
<dbReference type="Pfam" id="PF24947">
    <property type="entry name" value="PGM1_C_vert_fung"/>
    <property type="match status" value="1"/>
</dbReference>
<keyword evidence="8" id="KW-1185">Reference proteome</keyword>
<dbReference type="GO" id="GO:0005975">
    <property type="term" value="P:carbohydrate metabolic process"/>
    <property type="evidence" value="ECO:0007669"/>
    <property type="project" value="InterPro"/>
</dbReference>
<protein>
    <submittedName>
        <fullName evidence="7">Phosphoglucomutase-1 like protein</fullName>
    </submittedName>
</protein>
<dbReference type="SUPFAM" id="SSF53738">
    <property type="entry name" value="Phosphoglucomutase, first 3 domains"/>
    <property type="match status" value="2"/>
</dbReference>
<evidence type="ECO:0000313" key="7">
    <source>
        <dbReference type="EMBL" id="KAF8795783.1"/>
    </source>
</evidence>
<comment type="caution">
    <text evidence="7">The sequence shown here is derived from an EMBL/GenBank/DDBJ whole genome shotgun (WGS) entry which is preliminary data.</text>
</comment>
<sequence length="585" mass="65879">MTTADLQSRVVPTEEFPEHLLSNIFLRRYTDTFCAPHFVEHVTQALLYAVDIQATTVILSSDGRYRSREAMERATRILAGNSVRRVLVDKHSSSSAVGCLLRARHSHFAIIFSGGHHPAKEYLGMKVLSPPGIPMRKEVLDKANKIARTLESYHTCENLSVDFEGNVTANYCVSEKPFTVQMVSSAPLYAEVMSQMFHFTSLKNYLKKNSITITVDCSNGGPIVLDILRNRLEVPEKNILHKNSLEDFGGLPADPNPSSREDFLEFISENKSDIGIVISPDGSRYLMVGEGGFIVSPSDTLAIIADQSLCIPFFQENPLRVMVCSICTSQAPDKVAKYSSLLCFVDLPGWATFAPAMLPAANNSMVFGEECSAVGVSSCNYSGHKDAVWTLLAWLSILANTRKSIKEVVQEHWKKFGRNILNRLLDFENLSSTSLDSFMNFFKDTYTIRLKKIKSGHFGNVTFHDPFSMNSSLQMGDAQKTDEEMAFDIDNYVHPVGFLKKYLVKNDTYQIYQIQMSKEVRVIIRRSESVYNPTTLRFYIEIYLDPEDGRLLDDTKEILQPYISTALKITKFQEFFGENITPVIV</sequence>
<dbReference type="GO" id="GO:0005829">
    <property type="term" value="C:cytosol"/>
    <property type="evidence" value="ECO:0007669"/>
    <property type="project" value="TreeGrafter"/>
</dbReference>
<evidence type="ECO:0000256" key="2">
    <source>
        <dbReference type="ARBA" id="ARBA00022723"/>
    </source>
</evidence>
<evidence type="ECO:0000313" key="8">
    <source>
        <dbReference type="Proteomes" id="UP000807504"/>
    </source>
</evidence>
<evidence type="ECO:0000256" key="4">
    <source>
        <dbReference type="ARBA" id="ARBA00023235"/>
    </source>
</evidence>
<dbReference type="Gene3D" id="3.30.310.50">
    <property type="entry name" value="Alpha-D-phosphohexomutase, C-terminal domain"/>
    <property type="match status" value="1"/>
</dbReference>
<dbReference type="Proteomes" id="UP000807504">
    <property type="component" value="Unassembled WGS sequence"/>
</dbReference>
<name>A0A8T0G3E8_ARGBR</name>
<proteinExistence type="inferred from homology"/>
<feature type="domain" description="Alpha-D-phosphohexomutase alpha/beta/alpha" evidence="5">
    <location>
        <begin position="34"/>
        <end position="152"/>
    </location>
</feature>
<dbReference type="Pfam" id="PF02880">
    <property type="entry name" value="PGM_PMM_III"/>
    <property type="match status" value="1"/>
</dbReference>
<gene>
    <name evidence="7" type="ORF">HNY73_000243</name>
</gene>
<evidence type="ECO:0000259" key="6">
    <source>
        <dbReference type="Pfam" id="PF02880"/>
    </source>
</evidence>
<keyword evidence="3" id="KW-0460">Magnesium</keyword>
<comment type="similarity">
    <text evidence="1">Belongs to the phosphohexose mutase family.</text>
</comment>
<reference evidence="7" key="1">
    <citation type="journal article" date="2020" name="bioRxiv">
        <title>Chromosome-level reference genome of the European wasp spider Argiope bruennichi: a resource for studies on range expansion and evolutionary adaptation.</title>
        <authorList>
            <person name="Sheffer M.M."/>
            <person name="Hoppe A."/>
            <person name="Krehenwinkel H."/>
            <person name="Uhl G."/>
            <person name="Kuss A.W."/>
            <person name="Jensen L."/>
            <person name="Jensen C."/>
            <person name="Gillespie R.G."/>
            <person name="Hoff K.J."/>
            <person name="Prost S."/>
        </authorList>
    </citation>
    <scope>NUCLEOTIDE SEQUENCE</scope>
</reference>
<dbReference type="InterPro" id="IPR036900">
    <property type="entry name" value="A-D-PHexomutase_C_sf"/>
</dbReference>
<dbReference type="GO" id="GO:0004614">
    <property type="term" value="F:phosphoglucomutase activity"/>
    <property type="evidence" value="ECO:0007669"/>
    <property type="project" value="InterPro"/>
</dbReference>
<dbReference type="AlphaFoldDB" id="A0A8T0G3E8"/>
<dbReference type="Pfam" id="PF02878">
    <property type="entry name" value="PGM_PMM_I"/>
    <property type="match status" value="1"/>
</dbReference>
<keyword evidence="4" id="KW-0413">Isomerase</keyword>
<dbReference type="EMBL" id="JABXBU010000001">
    <property type="protein sequence ID" value="KAF8795783.1"/>
    <property type="molecule type" value="Genomic_DNA"/>
</dbReference>
<dbReference type="InterPro" id="IPR005846">
    <property type="entry name" value="A-D-PHexomutase_a/b/a-III"/>
</dbReference>
<reference evidence="7" key="2">
    <citation type="submission" date="2020-06" db="EMBL/GenBank/DDBJ databases">
        <authorList>
            <person name="Sheffer M."/>
        </authorList>
    </citation>
    <scope>NUCLEOTIDE SEQUENCE</scope>
</reference>
<evidence type="ECO:0000256" key="1">
    <source>
        <dbReference type="ARBA" id="ARBA00010231"/>
    </source>
</evidence>
<evidence type="ECO:0000259" key="5">
    <source>
        <dbReference type="Pfam" id="PF02878"/>
    </source>
</evidence>
<dbReference type="PANTHER" id="PTHR22573">
    <property type="entry name" value="PHOSPHOHEXOMUTASE FAMILY MEMBER"/>
    <property type="match status" value="1"/>
</dbReference>
<dbReference type="InterPro" id="IPR045244">
    <property type="entry name" value="PGM"/>
</dbReference>
<evidence type="ECO:0000256" key="3">
    <source>
        <dbReference type="ARBA" id="ARBA00022842"/>
    </source>
</evidence>
<dbReference type="Gene3D" id="3.40.120.10">
    <property type="entry name" value="Alpha-D-Glucose-1,6-Bisphosphate, subunit A, domain 3"/>
    <property type="match status" value="3"/>
</dbReference>
<organism evidence="7 8">
    <name type="scientific">Argiope bruennichi</name>
    <name type="common">Wasp spider</name>
    <name type="synonym">Aranea bruennichi</name>
    <dbReference type="NCBI Taxonomy" id="94029"/>
    <lineage>
        <taxon>Eukaryota</taxon>
        <taxon>Metazoa</taxon>
        <taxon>Ecdysozoa</taxon>
        <taxon>Arthropoda</taxon>
        <taxon>Chelicerata</taxon>
        <taxon>Arachnida</taxon>
        <taxon>Araneae</taxon>
        <taxon>Araneomorphae</taxon>
        <taxon>Entelegynae</taxon>
        <taxon>Araneoidea</taxon>
        <taxon>Araneidae</taxon>
        <taxon>Argiope</taxon>
    </lineage>
</organism>
<dbReference type="SUPFAM" id="SSF55957">
    <property type="entry name" value="Phosphoglucomutase, C-terminal domain"/>
    <property type="match status" value="1"/>
</dbReference>